<keyword evidence="2" id="KW-1185">Reference proteome</keyword>
<sequence>MDNADKPTVKWKPAAERAVQLWKQRKFAFVPAEPSSPPSRTLSCTVPGYTGDMFRLRHAVTLARLGSYIEHFIDDYAAKAKCDPLKDFYVYNNVPSWAHPTLRSKKTASQIRPNKHLTKDELTKFQRAFFRFELYARVHAHLETCVYGYLYSLQMLICEEMEFEDNIKQRYLTSQTYPVRHLRINAWLAPYDRDVLLRAKLASGVKRVWDSVVGPHDVRCRLVYKDILQRVQSSDNDGGQGLMLGNHHRDFMCGVLNGDPQCTMRRCCNNQWAKVHRFRRSSRFTGAQHAERNIVRFDEGGIMSAGIKPNYSWNKWRNRQIKHMRDTIKPITQREAESVIATRRMCGWVFWNDSTLNQLHRYRMSDFKAIDFNGFLVEKDDGDSNAVH</sequence>
<reference evidence="1 2" key="1">
    <citation type="submission" date="2023-01" db="EMBL/GenBank/DDBJ databases">
        <title>Analysis of 21 Apiospora genomes using comparative genomics revels a genus with tremendous synthesis potential of carbohydrate active enzymes and secondary metabolites.</title>
        <authorList>
            <person name="Sorensen T."/>
        </authorList>
    </citation>
    <scope>NUCLEOTIDE SEQUENCE [LARGE SCALE GENOMIC DNA]</scope>
    <source>
        <strain evidence="1 2">CBS 135458</strain>
    </source>
</reference>
<proteinExistence type="predicted"/>
<gene>
    <name evidence="1" type="ORF">PG994_008701</name>
</gene>
<dbReference type="RefSeq" id="XP_066713699.1">
    <property type="nucleotide sequence ID" value="XM_066860110.1"/>
</dbReference>
<comment type="caution">
    <text evidence="1">The sequence shown here is derived from an EMBL/GenBank/DDBJ whole genome shotgun (WGS) entry which is preliminary data.</text>
</comment>
<evidence type="ECO:0000313" key="1">
    <source>
        <dbReference type="EMBL" id="KAK8058253.1"/>
    </source>
</evidence>
<dbReference type="EMBL" id="JAQQWL010000009">
    <property type="protein sequence ID" value="KAK8058253.1"/>
    <property type="molecule type" value="Genomic_DNA"/>
</dbReference>
<dbReference type="GeneID" id="92093173"/>
<dbReference type="Proteomes" id="UP001480595">
    <property type="component" value="Unassembled WGS sequence"/>
</dbReference>
<evidence type="ECO:0000313" key="2">
    <source>
        <dbReference type="Proteomes" id="UP001480595"/>
    </source>
</evidence>
<protein>
    <submittedName>
        <fullName evidence="1">Uncharacterized protein</fullName>
    </submittedName>
</protein>
<accession>A0ABR1UH93</accession>
<name>A0ABR1UH93_9PEZI</name>
<organism evidence="1 2">
    <name type="scientific">Apiospora phragmitis</name>
    <dbReference type="NCBI Taxonomy" id="2905665"/>
    <lineage>
        <taxon>Eukaryota</taxon>
        <taxon>Fungi</taxon>
        <taxon>Dikarya</taxon>
        <taxon>Ascomycota</taxon>
        <taxon>Pezizomycotina</taxon>
        <taxon>Sordariomycetes</taxon>
        <taxon>Xylariomycetidae</taxon>
        <taxon>Amphisphaeriales</taxon>
        <taxon>Apiosporaceae</taxon>
        <taxon>Apiospora</taxon>
    </lineage>
</organism>